<feature type="region of interest" description="Disordered" evidence="1">
    <location>
        <begin position="368"/>
        <end position="436"/>
    </location>
</feature>
<proteinExistence type="predicted"/>
<dbReference type="Proteomes" id="UP000288805">
    <property type="component" value="Unassembled WGS sequence"/>
</dbReference>
<reference evidence="3 4" key="1">
    <citation type="journal article" date="2018" name="PLoS Genet.">
        <title>Population sequencing reveals clonal diversity and ancestral inbreeding in the grapevine cultivar Chardonnay.</title>
        <authorList>
            <person name="Roach M.J."/>
            <person name="Johnson D.L."/>
            <person name="Bohlmann J."/>
            <person name="van Vuuren H.J."/>
            <person name="Jones S.J."/>
            <person name="Pretorius I.S."/>
            <person name="Schmidt S.A."/>
            <person name="Borneman A.R."/>
        </authorList>
    </citation>
    <scope>NUCLEOTIDE SEQUENCE [LARGE SCALE GENOMIC DNA]</scope>
    <source>
        <strain evidence="4">cv. Chardonnay</strain>
        <tissue evidence="3">Leaf</tissue>
    </source>
</reference>
<dbReference type="SUPFAM" id="SSF49452">
    <property type="entry name" value="Starch-binding domain-like"/>
    <property type="match status" value="1"/>
</dbReference>
<organism evidence="3 4">
    <name type="scientific">Vitis vinifera</name>
    <name type="common">Grape</name>
    <dbReference type="NCBI Taxonomy" id="29760"/>
    <lineage>
        <taxon>Eukaryota</taxon>
        <taxon>Viridiplantae</taxon>
        <taxon>Streptophyta</taxon>
        <taxon>Embryophyta</taxon>
        <taxon>Tracheophyta</taxon>
        <taxon>Spermatophyta</taxon>
        <taxon>Magnoliopsida</taxon>
        <taxon>eudicotyledons</taxon>
        <taxon>Gunneridae</taxon>
        <taxon>Pentapetalae</taxon>
        <taxon>rosids</taxon>
        <taxon>Vitales</taxon>
        <taxon>Vitaceae</taxon>
        <taxon>Viteae</taxon>
        <taxon>Vitis</taxon>
    </lineage>
</organism>
<evidence type="ECO:0000313" key="4">
    <source>
        <dbReference type="Proteomes" id="UP000288805"/>
    </source>
</evidence>
<comment type="caution">
    <text evidence="3">The sequence shown here is derived from an EMBL/GenBank/DDBJ whole genome shotgun (WGS) entry which is preliminary data.</text>
</comment>
<accession>A0A438E9W0</accession>
<dbReference type="EMBL" id="QGNW01001350">
    <property type="protein sequence ID" value="RVW44535.1"/>
    <property type="molecule type" value="Genomic_DNA"/>
</dbReference>
<feature type="compositionally biased region" description="Basic and acidic residues" evidence="1">
    <location>
        <begin position="369"/>
        <end position="393"/>
    </location>
</feature>
<feature type="domain" description="CBM20" evidence="2">
    <location>
        <begin position="78"/>
        <end position="180"/>
    </location>
</feature>
<dbReference type="GO" id="GO:2001070">
    <property type="term" value="F:starch binding"/>
    <property type="evidence" value="ECO:0007669"/>
    <property type="project" value="InterPro"/>
</dbReference>
<dbReference type="InterPro" id="IPR002044">
    <property type="entry name" value="CBM20"/>
</dbReference>
<dbReference type="Gene3D" id="2.60.40.10">
    <property type="entry name" value="Immunoglobulins"/>
    <property type="match status" value="1"/>
</dbReference>
<evidence type="ECO:0000259" key="2">
    <source>
        <dbReference type="PROSITE" id="PS51166"/>
    </source>
</evidence>
<dbReference type="CDD" id="cd05467">
    <property type="entry name" value="CBM20"/>
    <property type="match status" value="1"/>
</dbReference>
<evidence type="ECO:0000313" key="3">
    <source>
        <dbReference type="EMBL" id="RVW44535.1"/>
    </source>
</evidence>
<dbReference type="SMART" id="SM01065">
    <property type="entry name" value="CBM_2"/>
    <property type="match status" value="1"/>
</dbReference>
<dbReference type="AlphaFoldDB" id="A0A438E9W0"/>
<gene>
    <name evidence="3" type="ORF">CK203_083079</name>
</gene>
<dbReference type="InterPro" id="IPR013784">
    <property type="entry name" value="Carb-bd-like_fold"/>
</dbReference>
<dbReference type="PROSITE" id="PS51166">
    <property type="entry name" value="CBM20"/>
    <property type="match status" value="1"/>
</dbReference>
<dbReference type="PANTHER" id="PTHR15048">
    <property type="entry name" value="STARCH-BINDING DOMAIN-CONTAINING PROTEIN 1"/>
    <property type="match status" value="1"/>
</dbReference>
<dbReference type="InterPro" id="IPR013783">
    <property type="entry name" value="Ig-like_fold"/>
</dbReference>
<dbReference type="OrthoDB" id="550577at2759"/>
<evidence type="ECO:0000256" key="1">
    <source>
        <dbReference type="SAM" id="MobiDB-lite"/>
    </source>
</evidence>
<feature type="compositionally biased region" description="Acidic residues" evidence="1">
    <location>
        <begin position="401"/>
        <end position="412"/>
    </location>
</feature>
<protein>
    <recommendedName>
        <fullName evidence="2">CBM20 domain-containing protein</fullName>
    </recommendedName>
</protein>
<feature type="region of interest" description="Disordered" evidence="1">
    <location>
        <begin position="55"/>
        <end position="74"/>
    </location>
</feature>
<name>A0A438E9W0_VITVI</name>
<dbReference type="Gramene" id="Vitis08g01288.t01">
    <property type="protein sequence ID" value="Vitis08g01288.t01.CDS"/>
    <property type="gene ID" value="Vitis08g01288"/>
</dbReference>
<feature type="compositionally biased region" description="Polar residues" evidence="1">
    <location>
        <begin position="413"/>
        <end position="427"/>
    </location>
</feature>
<sequence length="455" mass="50337">MMKALASSSSRVFPGKYREKWFSSTMDAQIRFLRCQKLVDVGFFNSISVQHKPIHPISSSSPEPQAELETAETKIQKKSRSNTVHVRLQLQKRCSYGEQFLIVGDDPMFGLWDPSSAVPLCWSDGHVWTAELDIPIGKLIQFKFILKGITGTILWQPGPDRILRTWATENTITVVEDWEDAELQKITEGPVSILNEEPVINSDTLIAAEDVTRTKYAHLSDINKESAITVTTAHPSEKPPAEAQNKLTVADNIPKSQEKLMAMVAENIIYPKEEPLANANEVLRTKTASSPEATSEKDVLMAGNNLADNGRAVPIKNPGSAEIKENLITYEGPVLVPGLTPLSTIPTEETIQDGDKRSISMDASVGAMEAKDQTVPESDDKQEPEGEPHHEGTTEMVFNDEKEELQDAELEQETSLAEENQMNSDSPGNGFLGNDVQWGRRTLQKFLTNLGFPIA</sequence>
<dbReference type="PANTHER" id="PTHR15048:SF0">
    <property type="entry name" value="STARCH-BINDING DOMAIN-CONTAINING PROTEIN 1"/>
    <property type="match status" value="1"/>
</dbReference>
<feature type="compositionally biased region" description="Low complexity" evidence="1">
    <location>
        <begin position="55"/>
        <end position="64"/>
    </location>
</feature>
<dbReference type="KEGG" id="vvi:104880162"/>
<dbReference type="Pfam" id="PF00686">
    <property type="entry name" value="CBM_20"/>
    <property type="match status" value="1"/>
</dbReference>